<dbReference type="AlphaFoldDB" id="A0AAJ1VNA5"/>
<dbReference type="RefSeq" id="WP_128686852.1">
    <property type="nucleotide sequence ID" value="NZ_CP029684.2"/>
</dbReference>
<dbReference type="CDD" id="cd04872">
    <property type="entry name" value="ACT_1ZPV"/>
    <property type="match status" value="1"/>
</dbReference>
<organism evidence="3 6">
    <name type="scientific">Oenococcus sicerae</name>
    <dbReference type="NCBI Taxonomy" id="2203724"/>
    <lineage>
        <taxon>Bacteria</taxon>
        <taxon>Bacillati</taxon>
        <taxon>Bacillota</taxon>
        <taxon>Bacilli</taxon>
        <taxon>Lactobacillales</taxon>
        <taxon>Lactobacillaceae</taxon>
        <taxon>Oenococcus</taxon>
    </lineage>
</organism>
<evidence type="ECO:0000313" key="6">
    <source>
        <dbReference type="Proteomes" id="UP001167919"/>
    </source>
</evidence>
<dbReference type="PANTHER" id="PTHR34875">
    <property type="entry name" value="UPF0237 PROTEIN MJ1558"/>
    <property type="match status" value="1"/>
</dbReference>
<protein>
    <recommendedName>
        <fullName evidence="1">UPF0237 protein DLJ48_07555</fullName>
    </recommendedName>
</protein>
<dbReference type="NCBIfam" id="NF001220">
    <property type="entry name" value="PRK00194.1"/>
    <property type="match status" value="1"/>
</dbReference>
<dbReference type="InterPro" id="IPR050990">
    <property type="entry name" value="UPF0237/GcvR_regulator"/>
</dbReference>
<evidence type="ECO:0000313" key="5">
    <source>
        <dbReference type="Proteomes" id="UP000286907"/>
    </source>
</evidence>
<keyword evidence="5" id="KW-1185">Reference proteome</keyword>
<dbReference type="Gene3D" id="3.30.70.260">
    <property type="match status" value="1"/>
</dbReference>
<evidence type="ECO:0000256" key="1">
    <source>
        <dbReference type="HAMAP-Rule" id="MF_01054"/>
    </source>
</evidence>
<evidence type="ECO:0000259" key="2">
    <source>
        <dbReference type="PROSITE" id="PS51671"/>
    </source>
</evidence>
<name>A0AAJ1VNA5_9LACO</name>
<dbReference type="EMBL" id="CP029684">
    <property type="protein sequence ID" value="QAS70385.1"/>
    <property type="molecule type" value="Genomic_DNA"/>
</dbReference>
<dbReference type="Proteomes" id="UP001167919">
    <property type="component" value="Unassembled WGS sequence"/>
</dbReference>
<comment type="similarity">
    <text evidence="1">Belongs to the UPF0237 family.</text>
</comment>
<evidence type="ECO:0000313" key="4">
    <source>
        <dbReference type="EMBL" id="QAS70385.1"/>
    </source>
</evidence>
<proteinExistence type="inferred from homology"/>
<feature type="domain" description="ACT" evidence="2">
    <location>
        <begin position="5"/>
        <end position="75"/>
    </location>
</feature>
<dbReference type="PROSITE" id="PS51671">
    <property type="entry name" value="ACT"/>
    <property type="match status" value="1"/>
</dbReference>
<dbReference type="InterPro" id="IPR045865">
    <property type="entry name" value="ACT-like_dom_sf"/>
</dbReference>
<dbReference type="PANTHER" id="PTHR34875:SF6">
    <property type="entry name" value="UPF0237 PROTEIN MJ1558"/>
    <property type="match status" value="1"/>
</dbReference>
<dbReference type="Pfam" id="PF13740">
    <property type="entry name" value="ACT_6"/>
    <property type="match status" value="1"/>
</dbReference>
<dbReference type="EMBL" id="SDWY01000001">
    <property type="protein sequence ID" value="MDN6899694.1"/>
    <property type="molecule type" value="Genomic_DNA"/>
</dbReference>
<accession>A0AAJ1VNA5</accession>
<sequence length="90" mass="9900">MKRAVVTVIGKDKTGIIAEVARTLADNQANILDVSQTLMDDIFTMSMLVDITDIDAKFTELQTKLTALGAKLSISIQVQREEIFNSISQI</sequence>
<dbReference type="InterPro" id="IPR002912">
    <property type="entry name" value="ACT_dom"/>
</dbReference>
<reference evidence="3" key="2">
    <citation type="submission" date="2019-01" db="EMBL/GenBank/DDBJ databases">
        <title>Oenococcus sicerae UCMA17102.</title>
        <authorList>
            <person name="Cousin F.J."/>
            <person name="Le Guellec R."/>
            <person name="Cretenet M."/>
        </authorList>
    </citation>
    <scope>NUCLEOTIDE SEQUENCE</scope>
    <source>
        <strain evidence="3">UCMA17102</strain>
    </source>
</reference>
<dbReference type="SUPFAM" id="SSF55021">
    <property type="entry name" value="ACT-like"/>
    <property type="match status" value="1"/>
</dbReference>
<dbReference type="HAMAP" id="MF_01054">
    <property type="entry name" value="UPF0237"/>
    <property type="match status" value="1"/>
</dbReference>
<evidence type="ECO:0000313" key="3">
    <source>
        <dbReference type="EMBL" id="MDN6899694.1"/>
    </source>
</evidence>
<reference evidence="4" key="3">
    <citation type="submission" date="2020-01" db="EMBL/GenBank/DDBJ databases">
        <authorList>
            <person name="Cousin F.J."/>
            <person name="Le Guellec R."/>
            <person name="Cretenet M."/>
        </authorList>
    </citation>
    <scope>NUCLEOTIDE SEQUENCE</scope>
    <source>
        <strain evidence="4">UCMA 15228</strain>
    </source>
</reference>
<reference evidence="4 5" key="1">
    <citation type="journal article" date="2019" name="Syst. Appl. Microbiol.">
        <title>Oenococcus sicerae sp. nov., isolated from French cider.</title>
        <authorList>
            <person name="Cousin F.J."/>
            <person name="Le Guellec R."/>
            <person name="Chagnot C."/>
            <person name="Goux D."/>
            <person name="Dalmasso M."/>
            <person name="Laplace J.M."/>
            <person name="Cretenet M."/>
        </authorList>
    </citation>
    <scope>NUCLEOTIDE SEQUENCE [LARGE SCALE GENOMIC DNA]</scope>
    <source>
        <strain evidence="4 5">UCMA 15228</strain>
    </source>
</reference>
<gene>
    <name evidence="4" type="ORF">DLJ48_07555</name>
    <name evidence="3" type="ORF">EVC35_01560</name>
</gene>
<dbReference type="InterPro" id="IPR022986">
    <property type="entry name" value="UPF0237_ACT"/>
</dbReference>
<dbReference type="Proteomes" id="UP000286907">
    <property type="component" value="Chromosome"/>
</dbReference>